<gene>
    <name evidence="2" type="ORF">Fcan01_11664</name>
</gene>
<dbReference type="CDD" id="cd18186">
    <property type="entry name" value="BTB_POZ_ZBTB_KLHL-like"/>
    <property type="match status" value="1"/>
</dbReference>
<comment type="caution">
    <text evidence="2">The sequence shown here is derived from an EMBL/GenBank/DDBJ whole genome shotgun (WGS) entry which is preliminary data.</text>
</comment>
<dbReference type="Pfam" id="PF00651">
    <property type="entry name" value="BTB"/>
    <property type="match status" value="1"/>
</dbReference>
<reference evidence="2 3" key="1">
    <citation type="submission" date="2015-12" db="EMBL/GenBank/DDBJ databases">
        <title>The genome of Folsomia candida.</title>
        <authorList>
            <person name="Faddeeva A."/>
            <person name="Derks M.F."/>
            <person name="Anvar Y."/>
            <person name="Smit S."/>
            <person name="Van Straalen N."/>
            <person name="Roelofs D."/>
        </authorList>
    </citation>
    <scope>NUCLEOTIDE SEQUENCE [LARGE SCALE GENOMIC DNA]</scope>
    <source>
        <strain evidence="2 3">VU population</strain>
        <tissue evidence="2">Whole body</tissue>
    </source>
</reference>
<dbReference type="PANTHER" id="PTHR46672">
    <property type="entry name" value="OS08G0495500 PROTEIN-RELATED"/>
    <property type="match status" value="1"/>
</dbReference>
<dbReference type="EMBL" id="LNIX01000005">
    <property type="protein sequence ID" value="OXA53569.1"/>
    <property type="molecule type" value="Genomic_DNA"/>
</dbReference>
<dbReference type="SUPFAM" id="SSF54695">
    <property type="entry name" value="POZ domain"/>
    <property type="match status" value="1"/>
</dbReference>
<dbReference type="OrthoDB" id="684045at2759"/>
<dbReference type="SMART" id="SM00225">
    <property type="entry name" value="BTB"/>
    <property type="match status" value="1"/>
</dbReference>
<dbReference type="PANTHER" id="PTHR46672:SF8">
    <property type="entry name" value="BTB DOMAIN-CONTAINING PROTEIN"/>
    <property type="match status" value="1"/>
</dbReference>
<dbReference type="PROSITE" id="PS50097">
    <property type="entry name" value="BTB"/>
    <property type="match status" value="1"/>
</dbReference>
<dbReference type="Proteomes" id="UP000198287">
    <property type="component" value="Unassembled WGS sequence"/>
</dbReference>
<name>A0A226E7Y6_FOLCA</name>
<dbReference type="AlphaFoldDB" id="A0A226E7Y6"/>
<dbReference type="InterPro" id="IPR044714">
    <property type="entry name" value="AtSIBP1-like"/>
</dbReference>
<feature type="domain" description="BTB" evidence="1">
    <location>
        <begin position="211"/>
        <end position="279"/>
    </location>
</feature>
<sequence length="340" mass="38648">MEPTPGIVSGKGIRMVSGLPSQSLKILWDIKGWKRLLKLPHELLKLRLPFEIGADVGIKSKWEFSFRQQRLEKIQLWLHMLKFEGDEVNVTVSRQLAILTKELGVQDTWRDYALDFCYSESTLGLVDLTNIVFPMTPTGNSMIYPQQPDDVDIMLDGGTLSLRFKFTVFLNNLENNLEVPYSEPPPLLALDVCRQNQRNSMLTMLREGIGADVTILTKDDKEVKAHQCILSAHSSVFRAMFSTEMAEKKVGIVEMTDIGSEGLNIFLEFCYTGEIAESWGDFFEDVINAADKYDLPLLMDLCDELLYTLCTKANCLDLIKVTNLHKMTKAKKQITAFIEY</sequence>
<organism evidence="2 3">
    <name type="scientific">Folsomia candida</name>
    <name type="common">Springtail</name>
    <dbReference type="NCBI Taxonomy" id="158441"/>
    <lineage>
        <taxon>Eukaryota</taxon>
        <taxon>Metazoa</taxon>
        <taxon>Ecdysozoa</taxon>
        <taxon>Arthropoda</taxon>
        <taxon>Hexapoda</taxon>
        <taxon>Collembola</taxon>
        <taxon>Entomobryomorpha</taxon>
        <taxon>Isotomoidea</taxon>
        <taxon>Isotomidae</taxon>
        <taxon>Proisotominae</taxon>
        <taxon>Folsomia</taxon>
    </lineage>
</organism>
<dbReference type="Gene3D" id="3.30.710.10">
    <property type="entry name" value="Potassium Channel Kv1.1, Chain A"/>
    <property type="match status" value="1"/>
</dbReference>
<dbReference type="InterPro" id="IPR011333">
    <property type="entry name" value="SKP1/BTB/POZ_sf"/>
</dbReference>
<dbReference type="InterPro" id="IPR000210">
    <property type="entry name" value="BTB/POZ_dom"/>
</dbReference>
<accession>A0A226E7Y6</accession>
<keyword evidence="3" id="KW-1185">Reference proteome</keyword>
<evidence type="ECO:0000313" key="3">
    <source>
        <dbReference type="Proteomes" id="UP000198287"/>
    </source>
</evidence>
<dbReference type="STRING" id="158441.A0A226E7Y6"/>
<evidence type="ECO:0000259" key="1">
    <source>
        <dbReference type="PROSITE" id="PS50097"/>
    </source>
</evidence>
<protein>
    <submittedName>
        <fullName evidence="2">Speckle-type POZ protein</fullName>
    </submittedName>
</protein>
<proteinExistence type="predicted"/>
<evidence type="ECO:0000313" key="2">
    <source>
        <dbReference type="EMBL" id="OXA53569.1"/>
    </source>
</evidence>